<comment type="caution">
    <text evidence="2">The sequence shown here is derived from an EMBL/GenBank/DDBJ whole genome shotgun (WGS) entry which is preliminary data.</text>
</comment>
<keyword evidence="3" id="KW-1185">Reference proteome</keyword>
<organism evidence="2 3">
    <name type="scientific">Smittium simulii</name>
    <dbReference type="NCBI Taxonomy" id="133385"/>
    <lineage>
        <taxon>Eukaryota</taxon>
        <taxon>Fungi</taxon>
        <taxon>Fungi incertae sedis</taxon>
        <taxon>Zoopagomycota</taxon>
        <taxon>Kickxellomycotina</taxon>
        <taxon>Harpellomycetes</taxon>
        <taxon>Harpellales</taxon>
        <taxon>Legeriomycetaceae</taxon>
        <taxon>Smittium</taxon>
    </lineage>
</organism>
<sequence>MEHLITPFTGMETENPILWIHKFQQIADIQGWTDNKKTAYFKAYMVGTALEWIIDVKKLGNKDRTFEAWKNINLETFNIEFLKRLEEVDNRYYTEHMAKTNYLRHMYSINSSTTKQILHDHDLDSWSLEKIIDIFKTKSENKLEIMNLLTPPSTNYGKPKAQKGNNIINMIEDLTKQISKMTAHIAQLDKPNPIPKCKNCGRYGHKTMFCRTRQSQTAPNKEKEKTQPNTLLAIKENQVQDNTLLEIKECHEKNNSLLAIDQENGITHVYTNGNPKRMRIEDILNQSYTESNNTREIIMGNNNNQEPAKQLSTETAKKQEGLNKTKQLGTTELAKKQKSKNVTSMVYPLAEQILQQPLSITLKINFRLITEGAVVLLLGLKDLQKYGAQINYQLETITLFRKDEDVTLILHSKESVSKQEVDGSSESFQVKNMILYATEKIFNEDDNNLPGIRRDDF</sequence>
<name>A0A2T9YNH0_9FUNG</name>
<dbReference type="Proteomes" id="UP000245383">
    <property type="component" value="Unassembled WGS sequence"/>
</dbReference>
<feature type="region of interest" description="Disordered" evidence="1">
    <location>
        <begin position="300"/>
        <end position="328"/>
    </location>
</feature>
<evidence type="ECO:0008006" key="4">
    <source>
        <dbReference type="Google" id="ProtNLM"/>
    </source>
</evidence>
<dbReference type="AlphaFoldDB" id="A0A2T9YNH0"/>
<proteinExistence type="predicted"/>
<dbReference type="EMBL" id="MBFR01000110">
    <property type="protein sequence ID" value="PVU93876.1"/>
    <property type="molecule type" value="Genomic_DNA"/>
</dbReference>
<protein>
    <recommendedName>
        <fullName evidence="4">CCHC-type domain-containing protein</fullName>
    </recommendedName>
</protein>
<gene>
    <name evidence="2" type="ORF">BB561_002972</name>
</gene>
<accession>A0A2T9YNH0</accession>
<dbReference type="OrthoDB" id="2447046at2759"/>
<feature type="compositionally biased region" description="Polar residues" evidence="1">
    <location>
        <begin position="300"/>
        <end position="314"/>
    </location>
</feature>
<reference evidence="2 3" key="1">
    <citation type="journal article" date="2018" name="MBio">
        <title>Comparative Genomics Reveals the Core Gene Toolbox for the Fungus-Insect Symbiosis.</title>
        <authorList>
            <person name="Wang Y."/>
            <person name="Stata M."/>
            <person name="Wang W."/>
            <person name="Stajich J.E."/>
            <person name="White M.M."/>
            <person name="Moncalvo J.M."/>
        </authorList>
    </citation>
    <scope>NUCLEOTIDE SEQUENCE [LARGE SCALE GENOMIC DNA]</scope>
    <source>
        <strain evidence="2 3">SWE-8-4</strain>
    </source>
</reference>
<evidence type="ECO:0000313" key="2">
    <source>
        <dbReference type="EMBL" id="PVU93876.1"/>
    </source>
</evidence>
<evidence type="ECO:0000256" key="1">
    <source>
        <dbReference type="SAM" id="MobiDB-lite"/>
    </source>
</evidence>
<evidence type="ECO:0000313" key="3">
    <source>
        <dbReference type="Proteomes" id="UP000245383"/>
    </source>
</evidence>